<organism evidence="1 2">
    <name type="scientific">Rhodopirellula sallentina SM41</name>
    <dbReference type="NCBI Taxonomy" id="1263870"/>
    <lineage>
        <taxon>Bacteria</taxon>
        <taxon>Pseudomonadati</taxon>
        <taxon>Planctomycetota</taxon>
        <taxon>Planctomycetia</taxon>
        <taxon>Pirellulales</taxon>
        <taxon>Pirellulaceae</taxon>
        <taxon>Rhodopirellula</taxon>
    </lineage>
</organism>
<accession>M5UJI9</accession>
<proteinExistence type="predicted"/>
<dbReference type="PATRIC" id="fig|1263870.3.peg.585"/>
<dbReference type="Gene3D" id="3.90.79.10">
    <property type="entry name" value="Nucleoside Triphosphate Pyrophosphohydrolase"/>
    <property type="match status" value="1"/>
</dbReference>
<dbReference type="Proteomes" id="UP000011885">
    <property type="component" value="Unassembled WGS sequence"/>
</dbReference>
<dbReference type="RefSeq" id="WP_008674106.1">
    <property type="nucleotide sequence ID" value="NZ_ANOH01000048.1"/>
</dbReference>
<dbReference type="AlphaFoldDB" id="M5UJI9"/>
<reference evidence="1 2" key="1">
    <citation type="journal article" date="2013" name="Mar. Genomics">
        <title>Expression of sulfatases in Rhodopirellula baltica and the diversity of sulfatases in the genus Rhodopirellula.</title>
        <authorList>
            <person name="Wegner C.E."/>
            <person name="Richter-Heitmann T."/>
            <person name="Klindworth A."/>
            <person name="Klockow C."/>
            <person name="Richter M."/>
            <person name="Achstetter T."/>
            <person name="Glockner F.O."/>
            <person name="Harder J."/>
        </authorList>
    </citation>
    <scope>NUCLEOTIDE SEQUENCE [LARGE SCALE GENOMIC DNA]</scope>
    <source>
        <strain evidence="1 2">SM41</strain>
    </source>
</reference>
<dbReference type="OrthoDB" id="6398375at2"/>
<keyword evidence="2" id="KW-1185">Reference proteome</keyword>
<evidence type="ECO:0000313" key="1">
    <source>
        <dbReference type="EMBL" id="EMI58016.1"/>
    </source>
</evidence>
<name>M5UJI9_9BACT</name>
<sequence length="204" mass="22922">MSEEHVLVVPADLIESIGHLEGFEVDVDRFLVPILASDRLSYRPRAAMEADPRFKQLIPYVVMQWTDPEDGLVRVFTYTRGGGSGESRLHAKRSIGVGGHISQEDADGDEDPYVTGMRRELDEEVTILSDYTDDREGVLYDPSNEVGQVHLGVIHRFTLEQPNVTSNEPELAEGEFLTIAQLRADYDRLETWSQLCLDSLFPAS</sequence>
<evidence type="ECO:0000313" key="2">
    <source>
        <dbReference type="Proteomes" id="UP000011885"/>
    </source>
</evidence>
<protein>
    <submittedName>
        <fullName evidence="1">MutT/nudix family protein</fullName>
    </submittedName>
</protein>
<comment type="caution">
    <text evidence="1">The sequence shown here is derived from an EMBL/GenBank/DDBJ whole genome shotgun (WGS) entry which is preliminary data.</text>
</comment>
<gene>
    <name evidence="1" type="ORF">RSSM_00535</name>
</gene>
<dbReference type="EMBL" id="ANOH01000048">
    <property type="protein sequence ID" value="EMI58016.1"/>
    <property type="molecule type" value="Genomic_DNA"/>
</dbReference>